<sequence>MELSDGSLSLLDNLKSTYHGRPISLAEIQNLKNYTENSLNELKEKDIINIIIKEEYQVIWLTPKGIDINVQELLKKKEEEQEKIKINAEIEELKQKLLDMGEIDKNYEEYLPEYEEYINLLHNYNEVKDAGQILMGRLAELEGTTTKSIYSEYNMDLED</sequence>
<dbReference type="PANTHER" id="PTHR28529:SF2">
    <property type="entry name" value="DNA REPAIR PROTEIN SWI5 HOMOLOG"/>
    <property type="match status" value="1"/>
</dbReference>
<dbReference type="AlphaFoldDB" id="A0A1Y1WCK3"/>
<organism evidence="4 5">
    <name type="scientific">Anaeromyces robustus</name>
    <dbReference type="NCBI Taxonomy" id="1754192"/>
    <lineage>
        <taxon>Eukaryota</taxon>
        <taxon>Fungi</taxon>
        <taxon>Fungi incertae sedis</taxon>
        <taxon>Chytridiomycota</taxon>
        <taxon>Chytridiomycota incertae sedis</taxon>
        <taxon>Neocallimastigomycetes</taxon>
        <taxon>Neocallimastigales</taxon>
        <taxon>Neocallimastigaceae</taxon>
        <taxon>Anaeromyces</taxon>
    </lineage>
</organism>
<dbReference type="EMBL" id="MCFG01000404">
    <property type="protein sequence ID" value="ORX71058.1"/>
    <property type="molecule type" value="Genomic_DNA"/>
</dbReference>
<name>A0A1Y1WCK3_9FUNG</name>
<keyword evidence="2" id="KW-0227">DNA damage</keyword>
<keyword evidence="5" id="KW-1185">Reference proteome</keyword>
<evidence type="ECO:0000256" key="1">
    <source>
        <dbReference type="ARBA" id="ARBA00008060"/>
    </source>
</evidence>
<comment type="caution">
    <text evidence="4">The sequence shown here is derived from an EMBL/GenBank/DDBJ whole genome shotgun (WGS) entry which is preliminary data.</text>
</comment>
<evidence type="ECO:0008006" key="6">
    <source>
        <dbReference type="Google" id="ProtNLM"/>
    </source>
</evidence>
<dbReference type="STRING" id="1754192.A0A1Y1WCK3"/>
<evidence type="ECO:0000256" key="3">
    <source>
        <dbReference type="ARBA" id="ARBA00023204"/>
    </source>
</evidence>
<dbReference type="GO" id="GO:0032798">
    <property type="term" value="C:Swi5-Sfr1 complex"/>
    <property type="evidence" value="ECO:0007669"/>
    <property type="project" value="TreeGrafter"/>
</dbReference>
<reference evidence="4 5" key="1">
    <citation type="submission" date="2016-08" db="EMBL/GenBank/DDBJ databases">
        <title>A Parts List for Fungal Cellulosomes Revealed by Comparative Genomics.</title>
        <authorList>
            <consortium name="DOE Joint Genome Institute"/>
            <person name="Haitjema C.H."/>
            <person name="Gilmore S.P."/>
            <person name="Henske J.K."/>
            <person name="Solomon K.V."/>
            <person name="De Groot R."/>
            <person name="Kuo A."/>
            <person name="Mondo S.J."/>
            <person name="Salamov A.A."/>
            <person name="Labutti K."/>
            <person name="Zhao Z."/>
            <person name="Chiniquy J."/>
            <person name="Barry K."/>
            <person name="Brewer H.M."/>
            <person name="Purvine S.O."/>
            <person name="Wright A.T."/>
            <person name="Boxma B."/>
            <person name="Van Alen T."/>
            <person name="Hackstein J.H."/>
            <person name="Baker S.E."/>
            <person name="Grigoriev I.V."/>
            <person name="O'Malley M.A."/>
        </authorList>
    </citation>
    <scope>NUCLEOTIDE SEQUENCE [LARGE SCALE GENOMIC DNA]</scope>
    <source>
        <strain evidence="4 5">S4</strain>
    </source>
</reference>
<dbReference type="GO" id="GO:0000724">
    <property type="term" value="P:double-strand break repair via homologous recombination"/>
    <property type="evidence" value="ECO:0007669"/>
    <property type="project" value="TreeGrafter"/>
</dbReference>
<keyword evidence="3" id="KW-0234">DNA repair</keyword>
<reference evidence="4 5" key="2">
    <citation type="submission" date="2016-08" db="EMBL/GenBank/DDBJ databases">
        <title>Pervasive Adenine N6-methylation of Active Genes in Fungi.</title>
        <authorList>
            <consortium name="DOE Joint Genome Institute"/>
            <person name="Mondo S.J."/>
            <person name="Dannebaum R.O."/>
            <person name="Kuo R.C."/>
            <person name="Labutti K."/>
            <person name="Haridas S."/>
            <person name="Kuo A."/>
            <person name="Salamov A."/>
            <person name="Ahrendt S.R."/>
            <person name="Lipzen A."/>
            <person name="Sullivan W."/>
            <person name="Andreopoulos W.B."/>
            <person name="Clum A."/>
            <person name="Lindquist E."/>
            <person name="Daum C."/>
            <person name="Ramamoorthy G.K."/>
            <person name="Gryganskyi A."/>
            <person name="Culley D."/>
            <person name="Magnuson J.K."/>
            <person name="James T.Y."/>
            <person name="O'Malley M.A."/>
            <person name="Stajich J.E."/>
            <person name="Spatafora J.W."/>
            <person name="Visel A."/>
            <person name="Grigoriev I.V."/>
        </authorList>
    </citation>
    <scope>NUCLEOTIDE SEQUENCE [LARGE SCALE GENOMIC DNA]</scope>
    <source>
        <strain evidence="4 5">S4</strain>
    </source>
</reference>
<dbReference type="InterPro" id="IPR010760">
    <property type="entry name" value="DNA-repair_Swi5"/>
</dbReference>
<evidence type="ECO:0000313" key="4">
    <source>
        <dbReference type="EMBL" id="ORX71058.1"/>
    </source>
</evidence>
<proteinExistence type="inferred from homology"/>
<dbReference type="Proteomes" id="UP000193944">
    <property type="component" value="Unassembled WGS sequence"/>
</dbReference>
<dbReference type="GO" id="GO:0034974">
    <property type="term" value="C:Swi5-Swi2 complex"/>
    <property type="evidence" value="ECO:0007669"/>
    <property type="project" value="TreeGrafter"/>
</dbReference>
<accession>A0A1Y1WCK3</accession>
<dbReference type="PANTHER" id="PTHR28529">
    <property type="entry name" value="DNA REPAIR PROTEIN SWI5 HOMOLOG"/>
    <property type="match status" value="1"/>
</dbReference>
<evidence type="ECO:0000313" key="5">
    <source>
        <dbReference type="Proteomes" id="UP000193944"/>
    </source>
</evidence>
<comment type="similarity">
    <text evidence="1">Belongs to the SWI5/SAE3 family.</text>
</comment>
<dbReference type="OrthoDB" id="255837at2759"/>
<evidence type="ECO:0000256" key="2">
    <source>
        <dbReference type="ARBA" id="ARBA00022763"/>
    </source>
</evidence>
<gene>
    <name evidence="4" type="ORF">BCR32DRAFT_330098</name>
</gene>
<dbReference type="Pfam" id="PF07061">
    <property type="entry name" value="Swi5"/>
    <property type="match status" value="1"/>
</dbReference>
<protein>
    <recommendedName>
        <fullName evidence="6">Swi5-domain-containing protein</fullName>
    </recommendedName>
</protein>
<dbReference type="Gene3D" id="1.20.5.170">
    <property type="match status" value="1"/>
</dbReference>